<dbReference type="Proteomes" id="UP001154282">
    <property type="component" value="Unassembled WGS sequence"/>
</dbReference>
<gene>
    <name evidence="2" type="ORF">LITE_LOCUS30654</name>
</gene>
<dbReference type="InterPro" id="IPR016605">
    <property type="entry name" value="Transptr_NO3_Nar2"/>
</dbReference>
<dbReference type="PANTHER" id="PTHR34806">
    <property type="entry name" value="HIGH-AFFINITY NITRATE TRANSPORTER 3.2"/>
    <property type="match status" value="1"/>
</dbReference>
<organism evidence="2 3">
    <name type="scientific">Linum tenue</name>
    <dbReference type="NCBI Taxonomy" id="586396"/>
    <lineage>
        <taxon>Eukaryota</taxon>
        <taxon>Viridiplantae</taxon>
        <taxon>Streptophyta</taxon>
        <taxon>Embryophyta</taxon>
        <taxon>Tracheophyta</taxon>
        <taxon>Spermatophyta</taxon>
        <taxon>Magnoliopsida</taxon>
        <taxon>eudicotyledons</taxon>
        <taxon>Gunneridae</taxon>
        <taxon>Pentapetalae</taxon>
        <taxon>rosids</taxon>
        <taxon>fabids</taxon>
        <taxon>Malpighiales</taxon>
        <taxon>Linaceae</taxon>
        <taxon>Linum</taxon>
    </lineage>
</organism>
<keyword evidence="1" id="KW-1003">Cell membrane</keyword>
<proteinExistence type="inferred from homology"/>
<name>A0AAV0MWS0_9ROSI</name>
<dbReference type="GO" id="GO:0015112">
    <property type="term" value="F:nitrate transmembrane transporter activity"/>
    <property type="evidence" value="ECO:0007669"/>
    <property type="project" value="TreeGrafter"/>
</dbReference>
<dbReference type="PIRSF" id="PIRSF012939">
    <property type="entry name" value="Transpt_NO3_Nar2"/>
    <property type="match status" value="1"/>
</dbReference>
<protein>
    <recommendedName>
        <fullName evidence="1">High-affinity nitrate transporter</fullName>
    </recommendedName>
</protein>
<feature type="chain" id="PRO_5043115970" description="High-affinity nitrate transporter" evidence="1">
    <location>
        <begin position="29"/>
        <end position="208"/>
    </location>
</feature>
<comment type="function">
    <text evidence="1">Involved in nitrate transport.</text>
</comment>
<keyword evidence="1" id="KW-0732">Signal</keyword>
<feature type="signal peptide" evidence="1">
    <location>
        <begin position="1"/>
        <end position="28"/>
    </location>
</feature>
<keyword evidence="3" id="KW-1185">Reference proteome</keyword>
<keyword evidence="1" id="KW-0812">Transmembrane</keyword>
<dbReference type="GO" id="GO:0005886">
    <property type="term" value="C:plasma membrane"/>
    <property type="evidence" value="ECO:0007669"/>
    <property type="project" value="UniProtKB-UniRule"/>
</dbReference>
<dbReference type="GO" id="GO:0042128">
    <property type="term" value="P:nitrate assimilation"/>
    <property type="evidence" value="ECO:0007669"/>
    <property type="project" value="UniProtKB-UniRule"/>
</dbReference>
<dbReference type="Pfam" id="PF16974">
    <property type="entry name" value="NAR2"/>
    <property type="match status" value="1"/>
</dbReference>
<comment type="caution">
    <text evidence="2">The sequence shown here is derived from an EMBL/GenBank/DDBJ whole genome shotgun (WGS) entry which is preliminary data.</text>
</comment>
<dbReference type="AlphaFoldDB" id="A0AAV0MWS0"/>
<dbReference type="EMBL" id="CAMGYJ010000007">
    <property type="protein sequence ID" value="CAI0450818.1"/>
    <property type="molecule type" value="Genomic_DNA"/>
</dbReference>
<evidence type="ECO:0000256" key="1">
    <source>
        <dbReference type="PIRNR" id="PIRNR012939"/>
    </source>
</evidence>
<sequence>MASTAARPLLLLASAVVLASFLATAAHASGLFSTLPKTLVVTASPTPGQVVKGGEDKIKVTWGLNKSLPAGTDDKYKTIKVKLCYAPVSQKDRPWRKTVDHLNKDKTCQFKIVARPYAGNDSVEWTVEKDAPTGTYFVRVYAFDAMDGELGYGETTDAKKTTNLFQVEAISGRHATLDIVSICFSVFSVVSLFGFFYNEKRKGKAESK</sequence>
<dbReference type="GO" id="GO:0010167">
    <property type="term" value="P:response to nitrate"/>
    <property type="evidence" value="ECO:0007669"/>
    <property type="project" value="UniProtKB-UniRule"/>
</dbReference>
<evidence type="ECO:0000313" key="2">
    <source>
        <dbReference type="EMBL" id="CAI0450818.1"/>
    </source>
</evidence>
<reference evidence="2" key="1">
    <citation type="submission" date="2022-08" db="EMBL/GenBank/DDBJ databases">
        <authorList>
            <person name="Gutierrez-Valencia J."/>
        </authorList>
    </citation>
    <scope>NUCLEOTIDE SEQUENCE</scope>
</reference>
<keyword evidence="1" id="KW-1133">Transmembrane helix</keyword>
<comment type="similarity">
    <text evidence="1">Belongs to the NAR2 family.</text>
</comment>
<evidence type="ECO:0000313" key="3">
    <source>
        <dbReference type="Proteomes" id="UP001154282"/>
    </source>
</evidence>
<keyword evidence="1" id="KW-0472">Membrane</keyword>
<dbReference type="PANTHER" id="PTHR34806:SF1">
    <property type="entry name" value="HIGH-AFFINITY NITRATE TRANSPORTER 3.1"/>
    <property type="match status" value="1"/>
</dbReference>
<accession>A0AAV0MWS0</accession>
<keyword evidence="1" id="KW-0534">Nitrate assimilation</keyword>
<feature type="transmembrane region" description="Helical" evidence="1">
    <location>
        <begin position="179"/>
        <end position="198"/>
    </location>
</feature>